<proteinExistence type="inferred from homology"/>
<dbReference type="EnsemblMetazoa" id="CJA06077.1">
    <property type="protein sequence ID" value="CJA06077.1"/>
    <property type="gene ID" value="WBGene00125281"/>
</dbReference>
<dbReference type="PANTHER" id="PTHR48043:SF89">
    <property type="entry name" value="UDP-GLUCURONOSYLTRANSFERASE"/>
    <property type="match status" value="1"/>
</dbReference>
<dbReference type="Pfam" id="PF00201">
    <property type="entry name" value="UDPGT"/>
    <property type="match status" value="1"/>
</dbReference>
<dbReference type="GO" id="GO:0016020">
    <property type="term" value="C:membrane"/>
    <property type="evidence" value="ECO:0007669"/>
    <property type="project" value="UniProtKB-SubCell"/>
</dbReference>
<evidence type="ECO:0000313" key="12">
    <source>
        <dbReference type="EnsemblMetazoa" id="CJA06077.1"/>
    </source>
</evidence>
<dbReference type="InterPro" id="IPR035595">
    <property type="entry name" value="UDP_glycos_trans_CS"/>
</dbReference>
<keyword evidence="3 10" id="KW-0328">Glycosyltransferase</keyword>
<protein>
    <recommendedName>
        <fullName evidence="11">UDP-glucuronosyltransferase</fullName>
        <ecNumber evidence="11">2.4.1.17</ecNumber>
    </recommendedName>
</protein>
<dbReference type="CDD" id="cd03784">
    <property type="entry name" value="GT1_Gtf-like"/>
    <property type="match status" value="1"/>
</dbReference>
<keyword evidence="6" id="KW-0732">Signal</keyword>
<dbReference type="Proteomes" id="UP000005237">
    <property type="component" value="Unassembled WGS sequence"/>
</dbReference>
<evidence type="ECO:0000256" key="3">
    <source>
        <dbReference type="ARBA" id="ARBA00022676"/>
    </source>
</evidence>
<keyword evidence="7 11" id="KW-1133">Transmembrane helix</keyword>
<organism evidence="12 13">
    <name type="scientific">Caenorhabditis japonica</name>
    <dbReference type="NCBI Taxonomy" id="281687"/>
    <lineage>
        <taxon>Eukaryota</taxon>
        <taxon>Metazoa</taxon>
        <taxon>Ecdysozoa</taxon>
        <taxon>Nematoda</taxon>
        <taxon>Chromadorea</taxon>
        <taxon>Rhabditida</taxon>
        <taxon>Rhabditina</taxon>
        <taxon>Rhabditomorpha</taxon>
        <taxon>Rhabditoidea</taxon>
        <taxon>Rhabditidae</taxon>
        <taxon>Peloderinae</taxon>
        <taxon>Caenorhabditis</taxon>
    </lineage>
</organism>
<name>A0A8R1HTC2_CAEJA</name>
<evidence type="ECO:0000256" key="4">
    <source>
        <dbReference type="ARBA" id="ARBA00022679"/>
    </source>
</evidence>
<dbReference type="OMA" id="IEHAIRF"/>
<dbReference type="InterPro" id="IPR002213">
    <property type="entry name" value="UDP_glucos_trans"/>
</dbReference>
<keyword evidence="5 11" id="KW-0812">Transmembrane</keyword>
<reference evidence="13" key="1">
    <citation type="submission" date="2010-08" db="EMBL/GenBank/DDBJ databases">
        <authorList>
            <consortium name="Caenorhabditis japonica Sequencing Consortium"/>
            <person name="Wilson R.K."/>
        </authorList>
    </citation>
    <scope>NUCLEOTIDE SEQUENCE [LARGE SCALE GENOMIC DNA]</scope>
    <source>
        <strain evidence="13">DF5081</strain>
    </source>
</reference>
<evidence type="ECO:0000256" key="5">
    <source>
        <dbReference type="ARBA" id="ARBA00022692"/>
    </source>
</evidence>
<dbReference type="InterPro" id="IPR050271">
    <property type="entry name" value="UDP-glycosyltransferase"/>
</dbReference>
<dbReference type="AlphaFoldDB" id="A0A8R1HTC2"/>
<evidence type="ECO:0000256" key="1">
    <source>
        <dbReference type="ARBA" id="ARBA00004167"/>
    </source>
</evidence>
<evidence type="ECO:0000256" key="9">
    <source>
        <dbReference type="ARBA" id="ARBA00047475"/>
    </source>
</evidence>
<dbReference type="FunFam" id="3.40.50.2000:FF:000038">
    <property type="entry name" value="UDP-GlucuronosylTransferase"/>
    <property type="match status" value="1"/>
</dbReference>
<reference evidence="12" key="2">
    <citation type="submission" date="2022-06" db="UniProtKB">
        <authorList>
            <consortium name="EnsemblMetazoa"/>
        </authorList>
    </citation>
    <scope>IDENTIFICATION</scope>
    <source>
        <strain evidence="12">DF5081</strain>
    </source>
</reference>
<dbReference type="Gene3D" id="3.40.50.2000">
    <property type="entry name" value="Glycogen Phosphorylase B"/>
    <property type="match status" value="1"/>
</dbReference>
<sequence length="461" mass="53194">MFILYSFFKQDDDMKRQNRPLDDDMVIYWTEDIDSSNTDTIFKVFQDAMVLSCTNFMRNKEVFQQMKQRNFDVAIVEPLSVCGLGYVKALGIEKTILASSCAFFDGALDAVGEWLDLSFVPSVMGKSGEQMTLLERLENYKVSNAMLRMEFQMWDDEMKIYREYLGEHTPHWRELLADASIYFTNSIPYVDFPRSVTQKTIPIGGISVDMDSIKSQKLPNEWSTELDKRPYNMLISFGSMVRSMDMPINWRTSLVEAMRSEPNVTFFWKYESDDVSFAKDVNNIHFSKWLPQTALLNDDRLTAFMTHGGLGSTMELAHLGKPALMIPVFADQHRNANMLARHGGALVVHKDELANAKKIRETIRSVLHEKVYKENAEKLAVLLENQPLKPKEQVLRYTEFVAKFGPFPKMNSHGRNLGFIERKLVDIHILIGLSYFLPFCFVVLSIWFVLSKISVRKVKNE</sequence>
<evidence type="ECO:0000256" key="11">
    <source>
        <dbReference type="RuleBase" id="RU362059"/>
    </source>
</evidence>
<keyword evidence="4 10" id="KW-0808">Transferase</keyword>
<keyword evidence="8 11" id="KW-0472">Membrane</keyword>
<evidence type="ECO:0000256" key="2">
    <source>
        <dbReference type="ARBA" id="ARBA00009995"/>
    </source>
</evidence>
<evidence type="ECO:0000256" key="6">
    <source>
        <dbReference type="ARBA" id="ARBA00022729"/>
    </source>
</evidence>
<dbReference type="EC" id="2.4.1.17" evidence="11"/>
<feature type="transmembrane region" description="Helical" evidence="11">
    <location>
        <begin position="427"/>
        <end position="450"/>
    </location>
</feature>
<dbReference type="GO" id="GO:0015020">
    <property type="term" value="F:glucuronosyltransferase activity"/>
    <property type="evidence" value="ECO:0007669"/>
    <property type="project" value="UniProtKB-EC"/>
</dbReference>
<keyword evidence="13" id="KW-1185">Reference proteome</keyword>
<evidence type="ECO:0000256" key="7">
    <source>
        <dbReference type="ARBA" id="ARBA00022989"/>
    </source>
</evidence>
<evidence type="ECO:0000313" key="13">
    <source>
        <dbReference type="Proteomes" id="UP000005237"/>
    </source>
</evidence>
<comment type="subcellular location">
    <subcellularLocation>
        <location evidence="1 11">Membrane</location>
        <topology evidence="1 11">Single-pass membrane protein</topology>
    </subcellularLocation>
</comment>
<evidence type="ECO:0000256" key="10">
    <source>
        <dbReference type="RuleBase" id="RU003718"/>
    </source>
</evidence>
<dbReference type="PANTHER" id="PTHR48043">
    <property type="entry name" value="EG:EG0003.4 PROTEIN-RELATED"/>
    <property type="match status" value="1"/>
</dbReference>
<dbReference type="SUPFAM" id="SSF53756">
    <property type="entry name" value="UDP-Glycosyltransferase/glycogen phosphorylase"/>
    <property type="match status" value="1"/>
</dbReference>
<accession>A0A8R1HTC2</accession>
<comment type="catalytic activity">
    <reaction evidence="9 11">
        <text>glucuronate acceptor + UDP-alpha-D-glucuronate = acceptor beta-D-glucuronoside + UDP + H(+)</text>
        <dbReference type="Rhea" id="RHEA:21032"/>
        <dbReference type="ChEBI" id="CHEBI:15378"/>
        <dbReference type="ChEBI" id="CHEBI:58052"/>
        <dbReference type="ChEBI" id="CHEBI:58223"/>
        <dbReference type="ChEBI" id="CHEBI:132367"/>
        <dbReference type="ChEBI" id="CHEBI:132368"/>
        <dbReference type="EC" id="2.4.1.17"/>
    </reaction>
</comment>
<evidence type="ECO:0000256" key="8">
    <source>
        <dbReference type="ARBA" id="ARBA00023136"/>
    </source>
</evidence>
<dbReference type="PROSITE" id="PS00375">
    <property type="entry name" value="UDPGT"/>
    <property type="match status" value="1"/>
</dbReference>
<comment type="similarity">
    <text evidence="2 10">Belongs to the UDP-glycosyltransferase family.</text>
</comment>